<dbReference type="EMBL" id="BAAACA010000014">
    <property type="protein sequence ID" value="GAA0593841.1"/>
    <property type="molecule type" value="Genomic_DNA"/>
</dbReference>
<dbReference type="Pfam" id="PF12697">
    <property type="entry name" value="Abhydrolase_6"/>
    <property type="match status" value="1"/>
</dbReference>
<organism evidence="2 3">
    <name type="scientific">Streptomyces crystallinus</name>
    <dbReference type="NCBI Taxonomy" id="68191"/>
    <lineage>
        <taxon>Bacteria</taxon>
        <taxon>Bacillati</taxon>
        <taxon>Actinomycetota</taxon>
        <taxon>Actinomycetes</taxon>
        <taxon>Kitasatosporales</taxon>
        <taxon>Streptomycetaceae</taxon>
        <taxon>Streptomyces</taxon>
    </lineage>
</organism>
<protein>
    <recommendedName>
        <fullName evidence="1">AB hydrolase-1 domain-containing protein</fullName>
    </recommendedName>
</protein>
<dbReference type="Gene3D" id="3.40.50.1820">
    <property type="entry name" value="alpha/beta hydrolase"/>
    <property type="match status" value="1"/>
</dbReference>
<dbReference type="PANTHER" id="PTHR43798:SF33">
    <property type="entry name" value="HYDROLASE, PUTATIVE (AFU_ORTHOLOGUE AFUA_2G14860)-RELATED"/>
    <property type="match status" value="1"/>
</dbReference>
<reference evidence="2 3" key="1">
    <citation type="journal article" date="2019" name="Int. J. Syst. Evol. Microbiol.">
        <title>The Global Catalogue of Microorganisms (GCM) 10K type strain sequencing project: providing services to taxonomists for standard genome sequencing and annotation.</title>
        <authorList>
            <consortium name="The Broad Institute Genomics Platform"/>
            <consortium name="The Broad Institute Genome Sequencing Center for Infectious Disease"/>
            <person name="Wu L."/>
            <person name="Ma J."/>
        </authorList>
    </citation>
    <scope>NUCLEOTIDE SEQUENCE [LARGE SCALE GENOMIC DNA]</scope>
    <source>
        <strain evidence="2 3">JCM 5067</strain>
    </source>
</reference>
<proteinExistence type="predicted"/>
<dbReference type="InterPro" id="IPR029058">
    <property type="entry name" value="AB_hydrolase_fold"/>
</dbReference>
<dbReference type="PANTHER" id="PTHR43798">
    <property type="entry name" value="MONOACYLGLYCEROL LIPASE"/>
    <property type="match status" value="1"/>
</dbReference>
<dbReference type="InterPro" id="IPR050266">
    <property type="entry name" value="AB_hydrolase_sf"/>
</dbReference>
<comment type="caution">
    <text evidence="2">The sequence shown here is derived from an EMBL/GenBank/DDBJ whole genome shotgun (WGS) entry which is preliminary data.</text>
</comment>
<feature type="domain" description="AB hydrolase-1" evidence="1">
    <location>
        <begin position="19"/>
        <end position="259"/>
    </location>
</feature>
<name>A0ABN1FMJ0_9ACTN</name>
<gene>
    <name evidence="2" type="ORF">GCM10010394_23980</name>
</gene>
<evidence type="ECO:0000313" key="2">
    <source>
        <dbReference type="EMBL" id="GAA0593841.1"/>
    </source>
</evidence>
<accession>A0ABN1FMJ0</accession>
<dbReference type="SUPFAM" id="SSF53474">
    <property type="entry name" value="alpha/beta-Hydrolases"/>
    <property type="match status" value="1"/>
</dbReference>
<dbReference type="RefSeq" id="WP_344073285.1">
    <property type="nucleotide sequence ID" value="NZ_BAAACA010000014.1"/>
</dbReference>
<sequence length="277" mass="29649">MDEVLDVRRAGPVDAEHRVLLLPGGLCTTEFYADVMAQPVMAEAGLGMVAATMPGFGRTTAPADLSMENYARLMGEFAAAEGCDVVVGHSLGANVVIEMAALGVCSDPLVLLSPTFSRADEARFLGVLDQVGRMPALGPLAWTAMLKAMPQMMKKEMLKQNIPEDRAQALAADLGNNDPAFCRNVVRHYYEYLHQHPSLVARLRASGARAWVVRGDHDDIGLKDEERVQLEASPQITMVTVPDAGHMALVEQPARVAEVIVEAATSSASSSPSGTRP</sequence>
<evidence type="ECO:0000259" key="1">
    <source>
        <dbReference type="Pfam" id="PF12697"/>
    </source>
</evidence>
<dbReference type="Proteomes" id="UP001500668">
    <property type="component" value="Unassembled WGS sequence"/>
</dbReference>
<dbReference type="InterPro" id="IPR000073">
    <property type="entry name" value="AB_hydrolase_1"/>
</dbReference>
<evidence type="ECO:0000313" key="3">
    <source>
        <dbReference type="Proteomes" id="UP001500668"/>
    </source>
</evidence>
<keyword evidence="3" id="KW-1185">Reference proteome</keyword>